<evidence type="ECO:0000313" key="2">
    <source>
        <dbReference type="Proteomes" id="UP000320523"/>
    </source>
</evidence>
<keyword evidence="1" id="KW-0808">Transferase</keyword>
<proteinExistence type="predicted"/>
<gene>
    <name evidence="1" type="ORF">EWV75_06400</name>
</gene>
<dbReference type="AlphaFoldDB" id="A0A552JSK7"/>
<keyword evidence="1" id="KW-0489">Methyltransferase</keyword>
<reference evidence="1 2" key="1">
    <citation type="submission" date="2019-01" db="EMBL/GenBank/DDBJ databases">
        <title>Coherence of Microcystis species and biogeography revealed through population genomics.</title>
        <authorList>
            <person name="Perez-Carrascal O.M."/>
            <person name="Terrat Y."/>
            <person name="Giani A."/>
            <person name="Fortin N."/>
            <person name="Tromas N."/>
            <person name="Shapiro B.J."/>
        </authorList>
    </citation>
    <scope>NUCLEOTIDE SEQUENCE [LARGE SCALE GENOMIC DNA]</scope>
    <source>
        <strain evidence="1">Mw_QC_S_20081001_S30D</strain>
    </source>
</reference>
<evidence type="ECO:0000313" key="1">
    <source>
        <dbReference type="EMBL" id="TRU98708.1"/>
    </source>
</evidence>
<dbReference type="EC" id="2.1.1.-" evidence="1"/>
<dbReference type="InterPro" id="IPR027612">
    <property type="entry name" value="Put_MTase_LIC12133"/>
</dbReference>
<accession>A0A552JSK7</accession>
<sequence length="267" mass="31356">MNIKSFIKEFIPPIFWKVYKNNPSEYGFFGNYPNWEAAMKDAEGYDKDIILETVKNSLLQVKEGKAVYERDSVLFDKIEYSFPVLTMLLKVALENQGKLSVLDFGGSLGSHYFQYRNFLADVKELQWSIVEQAKFVECGQEFFANNELKFYYDIDSCLQERNPQLILLSGVIQCLEKPYEMLEQILEKDFKYIVFDRTAFVKDNQEEILTLQKVTPSIYPASYPAWFLNRKKFVGYFQEKYHLISEGDGVDKVNLESDYKVFIFQSK</sequence>
<organism evidence="1 2">
    <name type="scientific">Microcystis wesenbergii Mw_QC_S_20081001_S30D</name>
    <dbReference type="NCBI Taxonomy" id="2486245"/>
    <lineage>
        <taxon>Bacteria</taxon>
        <taxon>Bacillati</taxon>
        <taxon>Cyanobacteriota</taxon>
        <taxon>Cyanophyceae</taxon>
        <taxon>Oscillatoriophycideae</taxon>
        <taxon>Chroococcales</taxon>
        <taxon>Microcystaceae</taxon>
        <taxon>Microcystis</taxon>
    </lineage>
</organism>
<name>A0A552JSK7_9CHRO</name>
<dbReference type="GO" id="GO:0032259">
    <property type="term" value="P:methylation"/>
    <property type="evidence" value="ECO:0007669"/>
    <property type="project" value="UniProtKB-KW"/>
</dbReference>
<dbReference type="EMBL" id="SFAT01000069">
    <property type="protein sequence ID" value="TRU98708.1"/>
    <property type="molecule type" value="Genomic_DNA"/>
</dbReference>
<dbReference type="NCBIfam" id="TIGR04325">
    <property type="entry name" value="MTase_LIC12133"/>
    <property type="match status" value="1"/>
</dbReference>
<dbReference type="Proteomes" id="UP000320523">
    <property type="component" value="Unassembled WGS sequence"/>
</dbReference>
<dbReference type="GO" id="GO:0008168">
    <property type="term" value="F:methyltransferase activity"/>
    <property type="evidence" value="ECO:0007669"/>
    <property type="project" value="UniProtKB-KW"/>
</dbReference>
<comment type="caution">
    <text evidence="1">The sequence shown here is derived from an EMBL/GenBank/DDBJ whole genome shotgun (WGS) entry which is preliminary data.</text>
</comment>
<protein>
    <submittedName>
        <fullName evidence="1">Methyltransferase, TIGR04325 family</fullName>
        <ecNumber evidence="1">2.1.1.-</ecNumber>
    </submittedName>
</protein>